<comment type="caution">
    <text evidence="5">The sequence shown here is derived from an EMBL/GenBank/DDBJ whole genome shotgun (WGS) entry which is preliminary data.</text>
</comment>
<dbReference type="Pfam" id="PF02450">
    <property type="entry name" value="LCAT"/>
    <property type="match status" value="1"/>
</dbReference>
<dbReference type="InterPro" id="IPR025483">
    <property type="entry name" value="Lipase_euk"/>
</dbReference>
<dbReference type="SUPFAM" id="SSF53474">
    <property type="entry name" value="alpha/beta-Hydrolases"/>
    <property type="match status" value="1"/>
</dbReference>
<keyword evidence="2" id="KW-0378">Hydrolase</keyword>
<evidence type="ECO:0000256" key="1">
    <source>
        <dbReference type="ARBA" id="ARBA00010701"/>
    </source>
</evidence>
<feature type="domain" description="Partial AB-hydrolase lipase" evidence="4">
    <location>
        <begin position="25"/>
        <end position="88"/>
    </location>
</feature>
<feature type="active site" description="Nucleophile" evidence="3">
    <location>
        <position position="163"/>
    </location>
</feature>
<dbReference type="Pfam" id="PF04083">
    <property type="entry name" value="Abhydro_lipase"/>
    <property type="match status" value="1"/>
</dbReference>
<dbReference type="Gene3D" id="3.40.50.1820">
    <property type="entry name" value="alpha/beta hydrolase"/>
    <property type="match status" value="1"/>
</dbReference>
<reference evidence="5" key="1">
    <citation type="submission" date="2022-11" db="EMBL/GenBank/DDBJ databases">
        <authorList>
            <person name="Kikuchi T."/>
        </authorList>
    </citation>
    <scope>NUCLEOTIDE SEQUENCE</scope>
    <source>
        <strain evidence="5">PS1010</strain>
    </source>
</reference>
<dbReference type="GO" id="GO:0008374">
    <property type="term" value="F:O-acyltransferase activity"/>
    <property type="evidence" value="ECO:0007669"/>
    <property type="project" value="InterPro"/>
</dbReference>
<dbReference type="PANTHER" id="PTHR11005">
    <property type="entry name" value="LYSOSOMAL ACID LIPASE-RELATED"/>
    <property type="match status" value="1"/>
</dbReference>
<dbReference type="InterPro" id="IPR003386">
    <property type="entry name" value="LACT/PDAT_acylTrfase"/>
</dbReference>
<dbReference type="GO" id="GO:0016788">
    <property type="term" value="F:hydrolase activity, acting on ester bonds"/>
    <property type="evidence" value="ECO:0007669"/>
    <property type="project" value="InterPro"/>
</dbReference>
<evidence type="ECO:0000259" key="4">
    <source>
        <dbReference type="Pfam" id="PF04083"/>
    </source>
</evidence>
<evidence type="ECO:0000256" key="2">
    <source>
        <dbReference type="PIRNR" id="PIRNR000862"/>
    </source>
</evidence>
<accession>A0A9P1IW58</accession>
<keyword evidence="2" id="KW-0443">Lipid metabolism</keyword>
<sequence length="400" mass="45502">MKFIICLIITVVFATEPEESLDAAESIEYNLYPAEKHYVQTPDGYINQIQRIPFGRDNRPIQGCNSKRPIMFLQHGLFASSYEFLMNLPSQSPAYVFADAGFDVWLGNVRGTEYGRNHTTLKTNDRRFWNFTFYDHAHSDLVSQIEYVLEKTGQESLFYVGHSQGTTVMFARLAEAEPAWQKKIRAFFGLGPSAGSVKATASFLLLEIEDIQRLIQFVLDGKFGIIPITIPHPLIDRLAEACGNAEINHICSAALDIGGGREKLSQLNDTRLPVILKHFPSTTSTLNLLHWVQTFKYHELRHLDLGPERNLEAYGQKEAPRLNISNIEAPTYLFFSHDDIITDDVDVREIILKHMGPGLRNYTNLDHFTHIDFAVGLRANDEVYRPIIQTIREDIQKNGC</sequence>
<evidence type="ECO:0000313" key="6">
    <source>
        <dbReference type="Proteomes" id="UP001152747"/>
    </source>
</evidence>
<organism evidence="5 6">
    <name type="scientific">Caenorhabditis angaria</name>
    <dbReference type="NCBI Taxonomy" id="860376"/>
    <lineage>
        <taxon>Eukaryota</taxon>
        <taxon>Metazoa</taxon>
        <taxon>Ecdysozoa</taxon>
        <taxon>Nematoda</taxon>
        <taxon>Chromadorea</taxon>
        <taxon>Rhabditida</taxon>
        <taxon>Rhabditina</taxon>
        <taxon>Rhabditomorpha</taxon>
        <taxon>Rhabditoidea</taxon>
        <taxon>Rhabditidae</taxon>
        <taxon>Peloderinae</taxon>
        <taxon>Caenorhabditis</taxon>
    </lineage>
</organism>
<evidence type="ECO:0000313" key="5">
    <source>
        <dbReference type="EMBL" id="CAI5452149.1"/>
    </source>
</evidence>
<dbReference type="Proteomes" id="UP001152747">
    <property type="component" value="Unassembled WGS sequence"/>
</dbReference>
<dbReference type="GO" id="GO:0016042">
    <property type="term" value="P:lipid catabolic process"/>
    <property type="evidence" value="ECO:0007669"/>
    <property type="project" value="UniProtKB-KW"/>
</dbReference>
<dbReference type="AlphaFoldDB" id="A0A9P1IW58"/>
<protein>
    <recommendedName>
        <fullName evidence="2">Lipase</fullName>
    </recommendedName>
</protein>
<name>A0A9P1IW58_9PELO</name>
<feature type="active site" description="Charge relay system" evidence="3">
    <location>
        <position position="370"/>
    </location>
</feature>
<proteinExistence type="inferred from homology"/>
<dbReference type="InterPro" id="IPR029058">
    <property type="entry name" value="AB_hydrolase_fold"/>
</dbReference>
<keyword evidence="2" id="KW-0442">Lipid degradation</keyword>
<evidence type="ECO:0000256" key="3">
    <source>
        <dbReference type="PIRSR" id="PIRSR000862-1"/>
    </source>
</evidence>
<dbReference type="EMBL" id="CANHGI010000005">
    <property type="protein sequence ID" value="CAI5452149.1"/>
    <property type="molecule type" value="Genomic_DNA"/>
</dbReference>
<dbReference type="OrthoDB" id="9974421at2759"/>
<feature type="active site" description="Charge relay system" evidence="3">
    <location>
        <position position="339"/>
    </location>
</feature>
<keyword evidence="6" id="KW-1185">Reference proteome</keyword>
<comment type="similarity">
    <text evidence="1 2">Belongs to the AB hydrolase superfamily. Lipase family.</text>
</comment>
<dbReference type="FunFam" id="3.40.50.1820:FF:000179">
    <property type="entry name" value="Lipase"/>
    <property type="match status" value="1"/>
</dbReference>
<dbReference type="PIRSF" id="PIRSF000862">
    <property type="entry name" value="Steryl_ester_lip"/>
    <property type="match status" value="1"/>
</dbReference>
<gene>
    <name evidence="5" type="ORF">CAMP_LOCUS14786</name>
</gene>
<dbReference type="InterPro" id="IPR006693">
    <property type="entry name" value="AB_hydrolase_lipase"/>
</dbReference>